<keyword evidence="1" id="KW-0805">Transcription regulation</keyword>
<dbReference type="SUPFAM" id="SSF47413">
    <property type="entry name" value="lambda repressor-like DNA-binding domains"/>
    <property type="match status" value="1"/>
</dbReference>
<dbReference type="RefSeq" id="WP_016424334.1">
    <property type="nucleotide sequence ID" value="NZ_CABKRV010000001.1"/>
</dbReference>
<dbReference type="EMBL" id="LR962863">
    <property type="protein sequence ID" value="CAD7360605.1"/>
    <property type="molecule type" value="Genomic_DNA"/>
</dbReference>
<dbReference type="EMBL" id="UHEF01000001">
    <property type="protein sequence ID" value="SUM90208.1"/>
    <property type="molecule type" value="Genomic_DNA"/>
</dbReference>
<dbReference type="GO" id="GO:0000976">
    <property type="term" value="F:transcription cis-regulatory region binding"/>
    <property type="evidence" value="ECO:0007669"/>
    <property type="project" value="TreeGrafter"/>
</dbReference>
<dbReference type="InterPro" id="IPR028082">
    <property type="entry name" value="Peripla_BP_I"/>
</dbReference>
<dbReference type="PROSITE" id="PS50932">
    <property type="entry name" value="HTH_LACI_2"/>
    <property type="match status" value="1"/>
</dbReference>
<dbReference type="PANTHER" id="PTHR30146">
    <property type="entry name" value="LACI-RELATED TRANSCRIPTIONAL REPRESSOR"/>
    <property type="match status" value="1"/>
</dbReference>
<dbReference type="Proteomes" id="UP000264146">
    <property type="component" value="Chromosome"/>
</dbReference>
<evidence type="ECO:0000313" key="5">
    <source>
        <dbReference type="EMBL" id="CAD7360605.1"/>
    </source>
</evidence>
<protein>
    <submittedName>
        <fullName evidence="6">LacI family transcriptinal regulator</fullName>
    </submittedName>
</protein>
<dbReference type="PANTHER" id="PTHR30146:SF136">
    <property type="entry name" value="NTD BIOSYNTHESIS OPERON REGULATOR NTDR"/>
    <property type="match status" value="1"/>
</dbReference>
<dbReference type="InterPro" id="IPR000843">
    <property type="entry name" value="HTH_LacI"/>
</dbReference>
<dbReference type="SMART" id="SM00354">
    <property type="entry name" value="HTH_LACI"/>
    <property type="match status" value="1"/>
</dbReference>
<dbReference type="GeneID" id="93790924"/>
<evidence type="ECO:0000313" key="7">
    <source>
        <dbReference type="Proteomes" id="UP000264146"/>
    </source>
</evidence>
<proteinExistence type="predicted"/>
<dbReference type="AlphaFoldDB" id="A0A7Z7QRH3"/>
<accession>A0A7Z7QRH3</accession>
<gene>
    <name evidence="6" type="primary">ccpB</name>
    <name evidence="6" type="ORF">NCTC12218_02282</name>
</gene>
<keyword evidence="2" id="KW-0238">DNA-binding</keyword>
<evidence type="ECO:0000256" key="3">
    <source>
        <dbReference type="ARBA" id="ARBA00023163"/>
    </source>
</evidence>
<reference evidence="6" key="1">
    <citation type="submission" date="2018-06" db="EMBL/GenBank/DDBJ databases">
        <authorList>
            <consortium name="Pathogen Informatics"/>
            <person name="Doyle S."/>
        </authorList>
    </citation>
    <scope>NUCLEOTIDE SEQUENCE [LARGE SCALE GENOMIC DNA]</scope>
    <source>
        <strain evidence="6">NCTC12218</strain>
    </source>
</reference>
<evidence type="ECO:0000256" key="1">
    <source>
        <dbReference type="ARBA" id="ARBA00023015"/>
    </source>
</evidence>
<dbReference type="InterPro" id="IPR010982">
    <property type="entry name" value="Lambda_DNA-bd_dom_sf"/>
</dbReference>
<dbReference type="Pfam" id="PF00532">
    <property type="entry name" value="Peripla_BP_1"/>
    <property type="match status" value="1"/>
</dbReference>
<name>A0A7Z7QRH3_STASC</name>
<dbReference type="SUPFAM" id="SSF53822">
    <property type="entry name" value="Periplasmic binding protein-like I"/>
    <property type="match status" value="1"/>
</dbReference>
<dbReference type="Gene3D" id="1.10.260.40">
    <property type="entry name" value="lambda repressor-like DNA-binding domains"/>
    <property type="match status" value="1"/>
</dbReference>
<dbReference type="GO" id="GO:0003700">
    <property type="term" value="F:DNA-binding transcription factor activity"/>
    <property type="evidence" value="ECO:0007669"/>
    <property type="project" value="TreeGrafter"/>
</dbReference>
<dbReference type="InterPro" id="IPR001761">
    <property type="entry name" value="Peripla_BP/Lac1_sug-bd_dom"/>
</dbReference>
<dbReference type="Gene3D" id="3.40.50.2300">
    <property type="match status" value="2"/>
</dbReference>
<feature type="domain" description="HTH lacI-type" evidence="4">
    <location>
        <begin position="1"/>
        <end position="55"/>
    </location>
</feature>
<dbReference type="CDD" id="cd01392">
    <property type="entry name" value="HTH_LacI"/>
    <property type="match status" value="1"/>
</dbReference>
<reference evidence="5 7" key="2">
    <citation type="submission" date="2020-11" db="EMBL/GenBank/DDBJ databases">
        <authorList>
            <consortium name="Pathogen Informatics"/>
        </authorList>
    </citation>
    <scope>NUCLEOTIDE SEQUENCE [LARGE SCALE GENOMIC DNA]</scope>
    <source>
        <strain evidence="5 7">NCTC12218</strain>
    </source>
</reference>
<keyword evidence="3" id="KW-0804">Transcription</keyword>
<dbReference type="Pfam" id="PF00356">
    <property type="entry name" value="LacI"/>
    <property type="match status" value="1"/>
</dbReference>
<organism evidence="6">
    <name type="scientific">Staphylococcus schleiferi</name>
    <dbReference type="NCBI Taxonomy" id="1295"/>
    <lineage>
        <taxon>Bacteria</taxon>
        <taxon>Bacillati</taxon>
        <taxon>Bacillota</taxon>
        <taxon>Bacilli</taxon>
        <taxon>Bacillales</taxon>
        <taxon>Staphylococcaceae</taxon>
        <taxon>Staphylococcus</taxon>
    </lineage>
</organism>
<evidence type="ECO:0000259" key="4">
    <source>
        <dbReference type="PROSITE" id="PS50932"/>
    </source>
</evidence>
<evidence type="ECO:0000313" key="6">
    <source>
        <dbReference type="EMBL" id="SUM90208.1"/>
    </source>
</evidence>
<evidence type="ECO:0000256" key="2">
    <source>
        <dbReference type="ARBA" id="ARBA00023125"/>
    </source>
</evidence>
<sequence length="317" mass="36165">MNIFDVAKACNVSKSTVSRVLNNHPYVNEEKRNRVLQYIKENNYVPNNIAIYFRNRTTKSVAISIPYIDHPFFSKISYELTKNFNEKGYKSFIHQTFCSPSKEEEVLMSLEKNEIDAVVLCSIENSADVIEEYSKSGLIISCNDTNQTKSVSNFHFDEYNIAKAATEYLLEKGIKNIAICIDNPFNGAQKLRLDGYKKALSKNKISFRKDYLFSSAFTINDGIKIGMKIREKYKDIQGVYTGNDFVSAGVKKVLGDEIFLIGTDNHDICKITSPQLPSISLPIENMAKDICNHMIERLTKNNNEVMNKIYSYEIVSE</sequence>